<sequence>MQLTREQHIDGHERQLAAAKQQIQEAEELRKLVNSPLFKKVILQRFCVEECARYAQLSADPSIPAEARADSLGIAQAAGHLRRWISVVERQAKQAMDSIPGLEDNLEQLRVQSDEDFEDSVETE</sequence>
<name>A0A0K2FHU0_9CAUD</name>
<reference evidence="1" key="1">
    <citation type="submission" date="2016-02" db="EMBL/GenBank/DDBJ databases">
        <authorList>
            <person name="Zhao X."/>
        </authorList>
    </citation>
    <scope>NUCLEOTIDE SEQUENCE</scope>
</reference>
<dbReference type="OrthoDB" id="15448at10239"/>
<dbReference type="KEGG" id="vg:26648392"/>
<protein>
    <submittedName>
        <fullName evidence="1">Uncharacterized protein</fullName>
    </submittedName>
</protein>
<accession>A0A0K2FHU0</accession>
<dbReference type="GeneID" id="26648392"/>
<evidence type="ECO:0000313" key="1">
    <source>
        <dbReference type="EMBL" id="ALA45531.1"/>
    </source>
</evidence>
<keyword evidence="2" id="KW-1185">Reference proteome</keyword>
<dbReference type="Proteomes" id="UP000203117">
    <property type="component" value="Segment"/>
</dbReference>
<proteinExistence type="predicted"/>
<evidence type="ECO:0000313" key="2">
    <source>
        <dbReference type="Proteomes" id="UP000203117"/>
    </source>
</evidence>
<organism evidence="1 2">
    <name type="scientific">Achromobacter phage phiAxp-3</name>
    <dbReference type="NCBI Taxonomy" id="1664247"/>
    <lineage>
        <taxon>Viruses</taxon>
        <taxon>Duplodnaviria</taxon>
        <taxon>Heunggongvirae</taxon>
        <taxon>Uroviricota</taxon>
        <taxon>Caudoviricetes</taxon>
        <taxon>Schitoviridae</taxon>
        <taxon>Rothmandenesvirinae</taxon>
        <taxon>Dongdastvirus</taxon>
        <taxon>Dongdastvirus Axp3</taxon>
    </lineage>
</organism>
<dbReference type="EMBL" id="KT321317">
    <property type="protein sequence ID" value="ALA45531.1"/>
    <property type="molecule type" value="Genomic_DNA"/>
</dbReference>
<gene>
    <name evidence="1" type="ORF">ADP65_00062</name>
</gene>
<dbReference type="RefSeq" id="YP_009208714.1">
    <property type="nucleotide sequence ID" value="NC_028908.2"/>
</dbReference>